<feature type="transmembrane region" description="Helical" evidence="1">
    <location>
        <begin position="180"/>
        <end position="203"/>
    </location>
</feature>
<sequence length="231" mass="24869">MTSSAPLVTLDDTSPAIVYQPESLWRHLNKQDSVMNNTYSAGYTNATATFVFNGTQIFVYGVVLVPPDEPGVLVSLLQATFFVDGSSSGVQGPPLDGVLRYAWLWYRSSELEPGEHTLLVHVDRGDDKPATTWPWVLDYIQYTPLSSDAATQTQNLSQPTDASPSVTAGLSKGKVAVGSIVGGVLGGIVGLVLPTLAAFVLFVKRRRRGKGLPLSSKEVDLLSERGARNLY</sequence>
<organism evidence="2 3">
    <name type="scientific">Trametes pubescens</name>
    <name type="common">White-rot fungus</name>
    <dbReference type="NCBI Taxonomy" id="154538"/>
    <lineage>
        <taxon>Eukaryota</taxon>
        <taxon>Fungi</taxon>
        <taxon>Dikarya</taxon>
        <taxon>Basidiomycota</taxon>
        <taxon>Agaricomycotina</taxon>
        <taxon>Agaricomycetes</taxon>
        <taxon>Polyporales</taxon>
        <taxon>Polyporaceae</taxon>
        <taxon>Trametes</taxon>
    </lineage>
</organism>
<comment type="caution">
    <text evidence="2">The sequence shown here is derived from an EMBL/GenBank/DDBJ whole genome shotgun (WGS) entry which is preliminary data.</text>
</comment>
<proteinExistence type="predicted"/>
<keyword evidence="3" id="KW-1185">Reference proteome</keyword>
<dbReference type="Gene3D" id="2.60.120.260">
    <property type="entry name" value="Galactose-binding domain-like"/>
    <property type="match status" value="1"/>
</dbReference>
<name>A0A1M2VPH7_TRAPU</name>
<keyword evidence="1" id="KW-0472">Membrane</keyword>
<protein>
    <submittedName>
        <fullName evidence="2">Uncharacterized protein</fullName>
    </submittedName>
</protein>
<evidence type="ECO:0000256" key="1">
    <source>
        <dbReference type="SAM" id="Phobius"/>
    </source>
</evidence>
<accession>A0A1M2VPH7</accession>
<dbReference type="Proteomes" id="UP000184267">
    <property type="component" value="Unassembled WGS sequence"/>
</dbReference>
<reference evidence="2 3" key="1">
    <citation type="submission" date="2016-10" db="EMBL/GenBank/DDBJ databases">
        <title>Genome sequence of the basidiomycete white-rot fungus Trametes pubescens.</title>
        <authorList>
            <person name="Makela M.R."/>
            <person name="Granchi Z."/>
            <person name="Peng M."/>
            <person name="De Vries R.P."/>
            <person name="Grigoriev I."/>
            <person name="Riley R."/>
            <person name="Hilden K."/>
        </authorList>
    </citation>
    <scope>NUCLEOTIDE SEQUENCE [LARGE SCALE GENOMIC DNA]</scope>
    <source>
        <strain evidence="2 3">FBCC735</strain>
    </source>
</reference>
<dbReference type="OrthoDB" id="3265734at2759"/>
<evidence type="ECO:0000313" key="3">
    <source>
        <dbReference type="Proteomes" id="UP000184267"/>
    </source>
</evidence>
<evidence type="ECO:0000313" key="2">
    <source>
        <dbReference type="EMBL" id="OJT09505.1"/>
    </source>
</evidence>
<gene>
    <name evidence="2" type="ORF">TRAPUB_14004</name>
</gene>
<dbReference type="AlphaFoldDB" id="A0A1M2VPH7"/>
<dbReference type="EMBL" id="MNAD01000903">
    <property type="protein sequence ID" value="OJT09505.1"/>
    <property type="molecule type" value="Genomic_DNA"/>
</dbReference>
<dbReference type="STRING" id="154538.A0A1M2VPH7"/>
<keyword evidence="1" id="KW-0812">Transmembrane</keyword>
<keyword evidence="1" id="KW-1133">Transmembrane helix</keyword>